<dbReference type="RefSeq" id="WP_053983303.1">
    <property type="nucleotide sequence ID" value="NZ_JAQIFT010000046.1"/>
</dbReference>
<dbReference type="Proteomes" id="UP001169242">
    <property type="component" value="Unassembled WGS sequence"/>
</dbReference>
<proteinExistence type="predicted"/>
<keyword evidence="3" id="KW-1185">Reference proteome</keyword>
<evidence type="ECO:0000313" key="3">
    <source>
        <dbReference type="Proteomes" id="UP001169242"/>
    </source>
</evidence>
<organism evidence="2 3">
    <name type="scientific">Holtiella tumoricola</name>
    <dbReference type="NCBI Taxonomy" id="3018743"/>
    <lineage>
        <taxon>Bacteria</taxon>
        <taxon>Bacillati</taxon>
        <taxon>Bacillota</taxon>
        <taxon>Clostridia</taxon>
        <taxon>Lachnospirales</taxon>
        <taxon>Cellulosilyticaceae</taxon>
        <taxon>Holtiella</taxon>
    </lineage>
</organism>
<dbReference type="EMBL" id="JAQIFT010000046">
    <property type="protein sequence ID" value="MDA3732217.1"/>
    <property type="molecule type" value="Genomic_DNA"/>
</dbReference>
<sequence>MRRDDFTAVLGKTYMKMCMWMPWIALILILGAKTLNTSFEKSVIYVVATLLMINALYLGYKFLMYKQSKCYK</sequence>
<comment type="caution">
    <text evidence="2">The sequence shown here is derived from an EMBL/GenBank/DDBJ whole genome shotgun (WGS) entry which is preliminary data.</text>
</comment>
<keyword evidence="1" id="KW-0472">Membrane</keyword>
<evidence type="ECO:0000313" key="2">
    <source>
        <dbReference type="EMBL" id="MDA3732217.1"/>
    </source>
</evidence>
<evidence type="ECO:0000256" key="1">
    <source>
        <dbReference type="SAM" id="Phobius"/>
    </source>
</evidence>
<feature type="transmembrane region" description="Helical" evidence="1">
    <location>
        <begin position="44"/>
        <end position="63"/>
    </location>
</feature>
<protein>
    <submittedName>
        <fullName evidence="2">Uncharacterized protein</fullName>
    </submittedName>
</protein>
<keyword evidence="1" id="KW-0812">Transmembrane</keyword>
<keyword evidence="1" id="KW-1133">Transmembrane helix</keyword>
<accession>A0AA42DMY4</accession>
<reference evidence="2" key="1">
    <citation type="journal article" date="2023" name="Int. J. Syst. Evol. Microbiol.">
        <title>&lt;i&gt;Holtiella tumoricola&lt;/i&gt; gen. nov. sp. nov., isolated from a human clinical sample.</title>
        <authorList>
            <person name="Allen-Vercoe E."/>
            <person name="Daigneault M.C."/>
            <person name="Vancuren S.J."/>
            <person name="Cochrane K."/>
            <person name="O'Neal L.L."/>
            <person name="Sankaranarayanan K."/>
            <person name="Lawson P.A."/>
        </authorList>
    </citation>
    <scope>NUCLEOTIDE SEQUENCE</scope>
    <source>
        <strain evidence="2">CC70A</strain>
    </source>
</reference>
<dbReference type="AlphaFoldDB" id="A0AA42DMY4"/>
<name>A0AA42DMY4_9FIRM</name>
<gene>
    <name evidence="2" type="ORF">PBV87_12050</name>
</gene>